<feature type="region of interest" description="Disordered" evidence="1">
    <location>
        <begin position="205"/>
        <end position="250"/>
    </location>
</feature>
<evidence type="ECO:0000313" key="2">
    <source>
        <dbReference type="EMBL" id="UJO19925.1"/>
    </source>
</evidence>
<reference evidence="2" key="1">
    <citation type="submission" date="2021-12" db="EMBL/GenBank/DDBJ databases">
        <authorList>
            <person name="Zaccaron A."/>
            <person name="Stergiopoulos I."/>
        </authorList>
    </citation>
    <scope>NUCLEOTIDE SEQUENCE</scope>
    <source>
        <strain evidence="2">Race5_Kim</strain>
    </source>
</reference>
<dbReference type="RefSeq" id="XP_047764291.1">
    <property type="nucleotide sequence ID" value="XM_047909369.1"/>
</dbReference>
<dbReference type="GeneID" id="71990099"/>
<dbReference type="OrthoDB" id="10593803at2759"/>
<dbReference type="EMBL" id="CP090169">
    <property type="protein sequence ID" value="UJO19925.1"/>
    <property type="molecule type" value="Genomic_DNA"/>
</dbReference>
<feature type="compositionally biased region" description="Basic and acidic residues" evidence="1">
    <location>
        <begin position="136"/>
        <end position="154"/>
    </location>
</feature>
<evidence type="ECO:0000256" key="1">
    <source>
        <dbReference type="SAM" id="MobiDB-lite"/>
    </source>
</evidence>
<gene>
    <name evidence="2" type="ORF">CLAFUR5_10221</name>
</gene>
<feature type="region of interest" description="Disordered" evidence="1">
    <location>
        <begin position="68"/>
        <end position="162"/>
    </location>
</feature>
<evidence type="ECO:0000313" key="3">
    <source>
        <dbReference type="Proteomes" id="UP000756132"/>
    </source>
</evidence>
<dbReference type="AlphaFoldDB" id="A0A9Q8PCI7"/>
<accession>A0A9Q8PCI7</accession>
<proteinExistence type="predicted"/>
<protein>
    <submittedName>
        <fullName evidence="2">Uncharacterized protein</fullName>
    </submittedName>
</protein>
<keyword evidence="3" id="KW-1185">Reference proteome</keyword>
<name>A0A9Q8PCI7_PASFU</name>
<dbReference type="KEGG" id="ffu:CLAFUR5_10221"/>
<reference evidence="2" key="2">
    <citation type="journal article" date="2022" name="Microb. Genom.">
        <title>A chromosome-scale genome assembly of the tomato pathogen Cladosporium fulvum reveals a compartmentalized genome architecture and the presence of a dispensable chromosome.</title>
        <authorList>
            <person name="Zaccaron A.Z."/>
            <person name="Chen L.H."/>
            <person name="Samaras A."/>
            <person name="Stergiopoulos I."/>
        </authorList>
    </citation>
    <scope>NUCLEOTIDE SEQUENCE</scope>
    <source>
        <strain evidence="2">Race5_Kim</strain>
    </source>
</reference>
<organism evidence="2 3">
    <name type="scientific">Passalora fulva</name>
    <name type="common">Tomato leaf mold</name>
    <name type="synonym">Cladosporium fulvum</name>
    <dbReference type="NCBI Taxonomy" id="5499"/>
    <lineage>
        <taxon>Eukaryota</taxon>
        <taxon>Fungi</taxon>
        <taxon>Dikarya</taxon>
        <taxon>Ascomycota</taxon>
        <taxon>Pezizomycotina</taxon>
        <taxon>Dothideomycetes</taxon>
        <taxon>Dothideomycetidae</taxon>
        <taxon>Mycosphaerellales</taxon>
        <taxon>Mycosphaerellaceae</taxon>
        <taxon>Fulvia</taxon>
    </lineage>
</organism>
<sequence length="250" mass="27940">MLLYSVLVEAYVRWHGSLILGTIPTFLCQNDQVLDACKPGKDANSGHKQILDIDNNINKTRHCQRTAATVHPTKTRRPLHISLLPSVPSRLQPTMGPLKRTAKAPQPDANADGETPASPPPPIPHAPSAAHLALTTERETTSDAYKKAQKAEKQHRTRRQAARARTHYAAAKIHIKTAYKEFVSGVEASIGVVGLLHYVLREKMSASPEDKQTRKLERTASKRQKLEEKMRKIEDEDRMARDAEKETPDE</sequence>
<dbReference type="Proteomes" id="UP000756132">
    <property type="component" value="Chromosome 7"/>
</dbReference>